<evidence type="ECO:0000313" key="2">
    <source>
        <dbReference type="Proteomes" id="UP000236047"/>
    </source>
</evidence>
<protein>
    <submittedName>
        <fullName evidence="1">Transcriptional regulator</fullName>
    </submittedName>
</protein>
<sequence length="88" mass="9315">MDERPDIAHTTRDWLAKLHLVVAGCGLTTVPAALTDAVPEGVAIRPVRGGAQEQRRLLLARFPGQPRDAVLLGAEALRSAALDTDAPP</sequence>
<proteinExistence type="predicted"/>
<dbReference type="EMBL" id="LJSN01000002">
    <property type="protein sequence ID" value="PNE40744.1"/>
    <property type="molecule type" value="Genomic_DNA"/>
</dbReference>
<dbReference type="AlphaFoldDB" id="A0A2N8PI65"/>
<organism evidence="1 2">
    <name type="scientific">Streptomyces noursei</name>
    <name type="common">Streptomyces albulus</name>
    <dbReference type="NCBI Taxonomy" id="1971"/>
    <lineage>
        <taxon>Bacteria</taxon>
        <taxon>Bacillati</taxon>
        <taxon>Actinomycetota</taxon>
        <taxon>Actinomycetes</taxon>
        <taxon>Kitasatosporales</taxon>
        <taxon>Streptomycetaceae</taxon>
        <taxon>Streptomyces</taxon>
    </lineage>
</organism>
<name>A0A2N8PI65_STRNR</name>
<dbReference type="Gene3D" id="3.40.190.10">
    <property type="entry name" value="Periplasmic binding protein-like II"/>
    <property type="match status" value="1"/>
</dbReference>
<gene>
    <name evidence="1" type="ORF">AOB60_07900</name>
</gene>
<accession>A0A2N8PI65</accession>
<comment type="caution">
    <text evidence="1">The sequence shown here is derived from an EMBL/GenBank/DDBJ whole genome shotgun (WGS) entry which is preliminary data.</text>
</comment>
<keyword evidence="2" id="KW-1185">Reference proteome</keyword>
<dbReference type="Proteomes" id="UP000236047">
    <property type="component" value="Unassembled WGS sequence"/>
</dbReference>
<evidence type="ECO:0000313" key="1">
    <source>
        <dbReference type="EMBL" id="PNE40744.1"/>
    </source>
</evidence>
<reference evidence="2" key="1">
    <citation type="submission" date="2015-09" db="EMBL/GenBank/DDBJ databases">
        <authorList>
            <person name="Graham D.E."/>
            <person name="Mahan K.M."/>
            <person name="Klingeman D.M."/>
            <person name="Fida T."/>
            <person name="Giannone R.J."/>
            <person name="Hettich R.L."/>
            <person name="Parry R.J."/>
            <person name="Spain J.C."/>
        </authorList>
    </citation>
    <scope>NUCLEOTIDE SEQUENCE [LARGE SCALE GENOMIC DNA]</scope>
    <source>
        <strain evidence="2">JCM 4701</strain>
    </source>
</reference>